<feature type="coiled-coil region" evidence="1">
    <location>
        <begin position="17"/>
        <end position="44"/>
    </location>
</feature>
<dbReference type="RefSeq" id="WP_239796685.1">
    <property type="nucleotide sequence ID" value="NZ_OU912926.1"/>
</dbReference>
<proteinExistence type="predicted"/>
<keyword evidence="3" id="KW-1185">Reference proteome</keyword>
<accession>A0ABN8APX7</accession>
<gene>
    <name evidence="2" type="ORF">NTG6680_1545</name>
</gene>
<dbReference type="Pfam" id="PF13578">
    <property type="entry name" value="Methyltransf_24"/>
    <property type="match status" value="1"/>
</dbReference>
<reference evidence="2 3" key="1">
    <citation type="submission" date="2021-10" db="EMBL/GenBank/DDBJ databases">
        <authorList>
            <person name="Koch H."/>
        </authorList>
    </citation>
    <scope>NUCLEOTIDE SEQUENCE [LARGE SCALE GENOMIC DNA]</scope>
    <source>
        <strain evidence="2">6680</strain>
    </source>
</reference>
<evidence type="ECO:0000313" key="3">
    <source>
        <dbReference type="Proteomes" id="UP000839052"/>
    </source>
</evidence>
<keyword evidence="2" id="KW-0808">Transferase</keyword>
<protein>
    <submittedName>
        <fullName evidence="2">Class I SAM-dependent methyltransferase</fullName>
    </submittedName>
</protein>
<dbReference type="InterPro" id="IPR029063">
    <property type="entry name" value="SAM-dependent_MTases_sf"/>
</dbReference>
<keyword evidence="1" id="KW-0175">Coiled coil</keyword>
<evidence type="ECO:0000256" key="1">
    <source>
        <dbReference type="SAM" id="Coils"/>
    </source>
</evidence>
<sequence length="319" mass="37441">MFVVTALKSAMKKLPIINELISDREKLRTECNALIHECKQLRSDCGFVPPGHFYSPIPSLEEIKKDESIIFGMMPRVIQGLELHETEQLHLLEGFLQYYKELPFRSQKTQGMRYYFDNPAYSYSDAIFLYCMIRHLNPKKIIEIGSGFSSGVTLDTNELLFNNSIETTFIEPFPELLMSIMKEKDKNKARVISKRLQDVPLSEFEALGANDILFIDSTHVSKINSDVNSIFFDILPSLAPGVHIHFHDIFFPFEYPKEWVYEGRAWNEMYMLRTFLQYNTAFRVVFMNTFMEYFYEPFFREKMPLCLKNTGASIWIRKE</sequence>
<dbReference type="SUPFAM" id="SSF53335">
    <property type="entry name" value="S-adenosyl-L-methionine-dependent methyltransferases"/>
    <property type="match status" value="1"/>
</dbReference>
<dbReference type="GO" id="GO:0032259">
    <property type="term" value="P:methylation"/>
    <property type="evidence" value="ECO:0007669"/>
    <property type="project" value="UniProtKB-KW"/>
</dbReference>
<dbReference type="GO" id="GO:0008168">
    <property type="term" value="F:methyltransferase activity"/>
    <property type="evidence" value="ECO:0007669"/>
    <property type="project" value="UniProtKB-KW"/>
</dbReference>
<evidence type="ECO:0000313" key="2">
    <source>
        <dbReference type="EMBL" id="CAG9932798.1"/>
    </source>
</evidence>
<dbReference type="Proteomes" id="UP000839052">
    <property type="component" value="Chromosome"/>
</dbReference>
<dbReference type="Gene3D" id="3.40.50.150">
    <property type="entry name" value="Vaccinia Virus protein VP39"/>
    <property type="match status" value="1"/>
</dbReference>
<keyword evidence="2" id="KW-0489">Methyltransferase</keyword>
<organism evidence="2 3">
    <name type="scientific">Candidatus Nitrotoga arctica</name>
    <dbReference type="NCBI Taxonomy" id="453162"/>
    <lineage>
        <taxon>Bacteria</taxon>
        <taxon>Pseudomonadati</taxon>
        <taxon>Pseudomonadota</taxon>
        <taxon>Betaproteobacteria</taxon>
        <taxon>Nitrosomonadales</taxon>
        <taxon>Gallionellaceae</taxon>
        <taxon>Candidatus Nitrotoga</taxon>
    </lineage>
</organism>
<name>A0ABN8APX7_9PROT</name>
<dbReference type="EMBL" id="OU912926">
    <property type="protein sequence ID" value="CAG9932798.1"/>
    <property type="molecule type" value="Genomic_DNA"/>
</dbReference>